<dbReference type="InterPro" id="IPR036291">
    <property type="entry name" value="NAD(P)-bd_dom_sf"/>
</dbReference>
<dbReference type="EMBL" id="CXWD01000001">
    <property type="protein sequence ID" value="CTQ63666.1"/>
    <property type="molecule type" value="Genomic_DNA"/>
</dbReference>
<protein>
    <submittedName>
        <fullName evidence="3">Bacilysin biosynthesis oxidoreductase YwfH</fullName>
        <ecNumber evidence="3">1.-.-.-</ecNumber>
    </submittedName>
</protein>
<comment type="similarity">
    <text evidence="1">Belongs to the short-chain dehydrogenases/reductases (SDR) family.</text>
</comment>
<evidence type="ECO:0000313" key="4">
    <source>
        <dbReference type="Proteomes" id="UP000053235"/>
    </source>
</evidence>
<dbReference type="PANTHER" id="PTHR43477:SF1">
    <property type="entry name" value="DIHYDROANTICAPSIN 7-DEHYDROGENASE"/>
    <property type="match status" value="1"/>
</dbReference>
<sequence>MSSFEGKRVAVVGGGSGIGRAVAESALKQGADVIISSRDAAKLESVAESRTGMTVLPLDMTDATSIAAWADRLGPIDHLVISASSAAHGAFSDLEEDPLRAMFDAKFFGPYLTAKAALPYLRDGGSITFFSGVLSRRPGMNCSGLGAVNGAVESLTYGLALELGPRFRVNCVSPGMIRSDAYAAVPEAAREEMYAATGESLPLGRVGTVDEAAEAALFLMANTFTSGHVLDVDGGHMIRQYATR</sequence>
<dbReference type="AlphaFoldDB" id="A0A0M6ZNB8"/>
<proteinExistence type="inferred from homology"/>
<organism evidence="3 4">
    <name type="scientific">Roseibium alexandrii</name>
    <dbReference type="NCBI Taxonomy" id="388408"/>
    <lineage>
        <taxon>Bacteria</taxon>
        <taxon>Pseudomonadati</taxon>
        <taxon>Pseudomonadota</taxon>
        <taxon>Alphaproteobacteria</taxon>
        <taxon>Hyphomicrobiales</taxon>
        <taxon>Stappiaceae</taxon>
        <taxon>Roseibium</taxon>
    </lineage>
</organism>
<dbReference type="OrthoDB" id="9787486at2"/>
<dbReference type="GO" id="GO:0016491">
    <property type="term" value="F:oxidoreductase activity"/>
    <property type="evidence" value="ECO:0007669"/>
    <property type="project" value="UniProtKB-KW"/>
</dbReference>
<evidence type="ECO:0000256" key="1">
    <source>
        <dbReference type="ARBA" id="ARBA00006484"/>
    </source>
</evidence>
<dbReference type="InterPro" id="IPR051122">
    <property type="entry name" value="SDR_DHRS6-like"/>
</dbReference>
<accession>A0A0M6ZNB8</accession>
<dbReference type="SUPFAM" id="SSF51735">
    <property type="entry name" value="NAD(P)-binding Rossmann-fold domains"/>
    <property type="match status" value="1"/>
</dbReference>
<dbReference type="STRING" id="388408.LAX5112_00026"/>
<reference evidence="4" key="1">
    <citation type="submission" date="2015-07" db="EMBL/GenBank/DDBJ databases">
        <authorList>
            <person name="Rodrigo-Torres Lidia"/>
            <person name="Arahal R.David."/>
        </authorList>
    </citation>
    <scope>NUCLEOTIDE SEQUENCE [LARGE SCALE GENOMIC DNA]</scope>
    <source>
        <strain evidence="4">CECT 5112</strain>
    </source>
</reference>
<evidence type="ECO:0000256" key="2">
    <source>
        <dbReference type="ARBA" id="ARBA00023002"/>
    </source>
</evidence>
<name>A0A0M6ZNB8_9HYPH</name>
<dbReference type="Pfam" id="PF13561">
    <property type="entry name" value="adh_short_C2"/>
    <property type="match status" value="1"/>
</dbReference>
<dbReference type="RefSeq" id="WP_055670089.1">
    <property type="nucleotide sequence ID" value="NZ_CXWD01000001.1"/>
</dbReference>
<keyword evidence="2 3" id="KW-0560">Oxidoreductase</keyword>
<dbReference type="EC" id="1.-.-.-" evidence="3"/>
<gene>
    <name evidence="3" type="primary">ywfH_1</name>
    <name evidence="3" type="ORF">LAX5112_00026</name>
</gene>
<evidence type="ECO:0000313" key="3">
    <source>
        <dbReference type="EMBL" id="CTQ63666.1"/>
    </source>
</evidence>
<dbReference type="Gene3D" id="3.40.50.720">
    <property type="entry name" value="NAD(P)-binding Rossmann-like Domain"/>
    <property type="match status" value="1"/>
</dbReference>
<dbReference type="InterPro" id="IPR002347">
    <property type="entry name" value="SDR_fam"/>
</dbReference>
<keyword evidence="4" id="KW-1185">Reference proteome</keyword>
<dbReference type="PANTHER" id="PTHR43477">
    <property type="entry name" value="DIHYDROANTICAPSIN 7-DEHYDROGENASE"/>
    <property type="match status" value="1"/>
</dbReference>
<dbReference type="Proteomes" id="UP000053235">
    <property type="component" value="Unassembled WGS sequence"/>
</dbReference>
<dbReference type="PRINTS" id="PR00081">
    <property type="entry name" value="GDHRDH"/>
</dbReference>